<protein>
    <submittedName>
        <fullName evidence="2">Uncharacterized protein</fullName>
    </submittedName>
</protein>
<dbReference type="RefSeq" id="WP_207932154.1">
    <property type="nucleotide sequence ID" value="NZ_CP062222.1"/>
</dbReference>
<keyword evidence="3" id="KW-1185">Reference proteome</keyword>
<gene>
    <name evidence="2" type="ORF">IFJ75_08530</name>
</gene>
<feature type="compositionally biased region" description="Low complexity" evidence="1">
    <location>
        <begin position="80"/>
        <end position="98"/>
    </location>
</feature>
<accession>A0A975GXH0</accession>
<evidence type="ECO:0000256" key="1">
    <source>
        <dbReference type="SAM" id="MobiDB-lite"/>
    </source>
</evidence>
<dbReference type="AlphaFoldDB" id="A0A975GXH0"/>
<name>A0A975GXH0_9CAUL</name>
<evidence type="ECO:0000313" key="2">
    <source>
        <dbReference type="EMBL" id="QTC92874.1"/>
    </source>
</evidence>
<evidence type="ECO:0000313" key="3">
    <source>
        <dbReference type="Proteomes" id="UP000663918"/>
    </source>
</evidence>
<dbReference type="EMBL" id="CP062222">
    <property type="protein sequence ID" value="QTC92874.1"/>
    <property type="molecule type" value="Genomic_DNA"/>
</dbReference>
<proteinExistence type="predicted"/>
<reference evidence="2" key="1">
    <citation type="submission" date="2020-09" db="EMBL/GenBank/DDBJ databases">
        <title>Brevundimonas sp. LVF2 isolated from a puddle in Goettingen, Germany.</title>
        <authorList>
            <person name="Friedrich I."/>
            <person name="Klassen A."/>
            <person name="Hannes N."/>
            <person name="Schneider D."/>
            <person name="Hertel R."/>
            <person name="Daniel R."/>
        </authorList>
    </citation>
    <scope>NUCLEOTIDE SEQUENCE</scope>
    <source>
        <strain evidence="2">LVF2</strain>
    </source>
</reference>
<dbReference type="KEGG" id="bgoe:IFJ75_08530"/>
<sequence>MIYFAFLDHGEAGDASMALLHATAPEPAMEEARDTLRASPGSASAHVFDGDRFVGSVDAPAFGFAGTNNTDGFEGAALSGDRAAAPGRTGGPASVAAA</sequence>
<feature type="region of interest" description="Disordered" evidence="1">
    <location>
        <begin position="75"/>
        <end position="98"/>
    </location>
</feature>
<organism evidence="2 3">
    <name type="scientific">Brevundimonas goettingensis</name>
    <dbReference type="NCBI Taxonomy" id="2774190"/>
    <lineage>
        <taxon>Bacteria</taxon>
        <taxon>Pseudomonadati</taxon>
        <taxon>Pseudomonadota</taxon>
        <taxon>Alphaproteobacteria</taxon>
        <taxon>Caulobacterales</taxon>
        <taxon>Caulobacteraceae</taxon>
        <taxon>Brevundimonas</taxon>
    </lineage>
</organism>
<dbReference type="Proteomes" id="UP000663918">
    <property type="component" value="Chromosome"/>
</dbReference>